<dbReference type="Proteomes" id="UP001596060">
    <property type="component" value="Unassembled WGS sequence"/>
</dbReference>
<keyword evidence="4" id="KW-1185">Reference proteome</keyword>
<evidence type="ECO:0000256" key="1">
    <source>
        <dbReference type="SAM" id="SignalP"/>
    </source>
</evidence>
<accession>A0ABW0P707</accession>
<evidence type="ECO:0000313" key="3">
    <source>
        <dbReference type="EMBL" id="MFC5507608.1"/>
    </source>
</evidence>
<feature type="signal peptide" evidence="1">
    <location>
        <begin position="1"/>
        <end position="23"/>
    </location>
</feature>
<dbReference type="EMBL" id="JBHSLU010000064">
    <property type="protein sequence ID" value="MFC5507608.1"/>
    <property type="molecule type" value="Genomic_DNA"/>
</dbReference>
<dbReference type="Pfam" id="PF13115">
    <property type="entry name" value="YtkA"/>
    <property type="match status" value="1"/>
</dbReference>
<keyword evidence="1" id="KW-0732">Signal</keyword>
<dbReference type="InterPro" id="IPR032693">
    <property type="entry name" value="YtkA-like_dom"/>
</dbReference>
<protein>
    <submittedName>
        <fullName evidence="3">FixH family protein</fullName>
    </submittedName>
</protein>
<comment type="caution">
    <text evidence="3">The sequence shown here is derived from an EMBL/GenBank/DDBJ whole genome shotgun (WGS) entry which is preliminary data.</text>
</comment>
<evidence type="ECO:0000259" key="2">
    <source>
        <dbReference type="Pfam" id="PF13115"/>
    </source>
</evidence>
<gene>
    <name evidence="3" type="ORF">ACFPN9_20400</name>
</gene>
<evidence type="ECO:0000313" key="4">
    <source>
        <dbReference type="Proteomes" id="UP001596060"/>
    </source>
</evidence>
<reference evidence="4" key="1">
    <citation type="journal article" date="2019" name="Int. J. Syst. Evol. Microbiol.">
        <title>The Global Catalogue of Microorganisms (GCM) 10K type strain sequencing project: providing services to taxonomists for standard genome sequencing and annotation.</title>
        <authorList>
            <consortium name="The Broad Institute Genomics Platform"/>
            <consortium name="The Broad Institute Genome Sequencing Center for Infectious Disease"/>
            <person name="Wu L."/>
            <person name="Ma J."/>
        </authorList>
    </citation>
    <scope>NUCLEOTIDE SEQUENCE [LARGE SCALE GENOMIC DNA]</scope>
    <source>
        <strain evidence="4">CCUG 43117</strain>
    </source>
</reference>
<organism evidence="3 4">
    <name type="scientific">Bosea massiliensis</name>
    <dbReference type="NCBI Taxonomy" id="151419"/>
    <lineage>
        <taxon>Bacteria</taxon>
        <taxon>Pseudomonadati</taxon>
        <taxon>Pseudomonadota</taxon>
        <taxon>Alphaproteobacteria</taxon>
        <taxon>Hyphomicrobiales</taxon>
        <taxon>Boseaceae</taxon>
        <taxon>Bosea</taxon>
    </lineage>
</organism>
<dbReference type="RefSeq" id="WP_377817526.1">
    <property type="nucleotide sequence ID" value="NZ_JBHSLU010000064.1"/>
</dbReference>
<sequence>MYSTFWRALAAALLLIGVGTALALSSSPQPEDYTFELVDREVRQGSGATLTVRLVDTRTGKVVPNATLFISRLDMSPHNMSAMSAPVEPVPDTLPGYYRFETDLVMEGGWALTLVANVPGVSGAVQSRLVLQAVP</sequence>
<proteinExistence type="predicted"/>
<feature type="chain" id="PRO_5046164054" evidence="1">
    <location>
        <begin position="24"/>
        <end position="135"/>
    </location>
</feature>
<name>A0ABW0P707_9HYPH</name>
<feature type="domain" description="YtkA-like" evidence="2">
    <location>
        <begin position="29"/>
        <end position="114"/>
    </location>
</feature>